<keyword evidence="3" id="KW-0547">Nucleotide-binding</keyword>
<evidence type="ECO:0000256" key="1">
    <source>
        <dbReference type="ARBA" id="ARBA00005417"/>
    </source>
</evidence>
<dbReference type="InterPro" id="IPR029439">
    <property type="entry name" value="Wzt_C"/>
</dbReference>
<dbReference type="Pfam" id="PF14524">
    <property type="entry name" value="Wzt_C"/>
    <property type="match status" value="1"/>
</dbReference>
<dbReference type="GO" id="GO:0005524">
    <property type="term" value="F:ATP binding"/>
    <property type="evidence" value="ECO:0007669"/>
    <property type="project" value="UniProtKB-KW"/>
</dbReference>
<dbReference type="InterPro" id="IPR027417">
    <property type="entry name" value="P-loop_NTPase"/>
</dbReference>
<dbReference type="InterPro" id="IPR003439">
    <property type="entry name" value="ABC_transporter-like_ATP-bd"/>
</dbReference>
<gene>
    <name evidence="7" type="ORF">R6U77_01950</name>
</gene>
<dbReference type="InterPro" id="IPR015860">
    <property type="entry name" value="ABC_transpr_TagH-like"/>
</dbReference>
<dbReference type="EMBL" id="CP137624">
    <property type="protein sequence ID" value="WPK12482.1"/>
    <property type="molecule type" value="Genomic_DNA"/>
</dbReference>
<evidence type="ECO:0000256" key="5">
    <source>
        <dbReference type="ARBA" id="ARBA00022967"/>
    </source>
</evidence>
<evidence type="ECO:0000256" key="4">
    <source>
        <dbReference type="ARBA" id="ARBA00022840"/>
    </source>
</evidence>
<keyword evidence="5" id="KW-1278">Translocase</keyword>
<keyword evidence="2" id="KW-0813">Transport</keyword>
<name>A0ABZ0S4C1_9BACI</name>
<dbReference type="PANTHER" id="PTHR46743:SF2">
    <property type="entry name" value="TEICHOIC ACIDS EXPORT ATP-BINDING PROTEIN TAGH"/>
    <property type="match status" value="1"/>
</dbReference>
<dbReference type="Pfam" id="PF00005">
    <property type="entry name" value="ABC_tran"/>
    <property type="match status" value="1"/>
</dbReference>
<sequence>MSSNTISISVKNLSKKYQIYEKPIDRLKQSFSFGQKKYYREFSALNKVDFEVQQGQTFGIVGQNGSGKSTLLQILASTLTATEGEVHINGRVAALLELGSGFNPEYTGRENVFLNGSILGVSEEEMKMRFAEIEKFADIGDFIDQPVKTYSSGMYVRLAFAVAINVDADILIVDEALAVGDMFFQVKCYKKFEEFKRQGKTILLVTHDLSSVIKYCDNVLILNNGESLGVHNAKEGVDLFKKLVVNLHKPKITKEQIKKEDSLQKWKKFYQINPEHLNYGNSKASIVDFGLFDELGELTSTIEKDKDCQIKIRVQFNEMLDFPIFAFTIKDLKGTEITGTNTMIENITIDAIEEGIILEASFSQKMSLRAGDYLLSLGCTGFQDEEFVVYHRLYDIISFQVISSKNTVGYFDLNSKIEVSTIQ</sequence>
<accession>A0ABZ0S4C1</accession>
<keyword evidence="8" id="KW-1185">Reference proteome</keyword>
<dbReference type="CDD" id="cd03220">
    <property type="entry name" value="ABC_KpsT_Wzt"/>
    <property type="match status" value="1"/>
</dbReference>
<evidence type="ECO:0000313" key="7">
    <source>
        <dbReference type="EMBL" id="WPK12482.1"/>
    </source>
</evidence>
<dbReference type="PROSITE" id="PS50893">
    <property type="entry name" value="ABC_TRANSPORTER_2"/>
    <property type="match status" value="1"/>
</dbReference>
<dbReference type="Gene3D" id="3.40.50.300">
    <property type="entry name" value="P-loop containing nucleotide triphosphate hydrolases"/>
    <property type="match status" value="1"/>
</dbReference>
<dbReference type="SUPFAM" id="SSF52540">
    <property type="entry name" value="P-loop containing nucleoside triphosphate hydrolases"/>
    <property type="match status" value="1"/>
</dbReference>
<dbReference type="RefSeq" id="WP_319837224.1">
    <property type="nucleotide sequence ID" value="NZ_CP137624.1"/>
</dbReference>
<protein>
    <submittedName>
        <fullName evidence="7">ABC transporter ATP-binding protein</fullName>
    </submittedName>
</protein>
<dbReference type="InterPro" id="IPR003593">
    <property type="entry name" value="AAA+_ATPase"/>
</dbReference>
<evidence type="ECO:0000259" key="6">
    <source>
        <dbReference type="PROSITE" id="PS50893"/>
    </source>
</evidence>
<reference evidence="7 8" key="1">
    <citation type="submission" date="2023-09" db="EMBL/GenBank/DDBJ databases">
        <authorList>
            <person name="Page C.A."/>
            <person name="Perez-Diaz I.M."/>
        </authorList>
    </citation>
    <scope>NUCLEOTIDE SEQUENCE [LARGE SCALE GENOMIC DNA]</scope>
    <source>
        <strain evidence="7 8">Ll15</strain>
    </source>
</reference>
<proteinExistence type="inferred from homology"/>
<evidence type="ECO:0000313" key="8">
    <source>
        <dbReference type="Proteomes" id="UP001322664"/>
    </source>
</evidence>
<evidence type="ECO:0000256" key="2">
    <source>
        <dbReference type="ARBA" id="ARBA00022448"/>
    </source>
</evidence>
<feature type="domain" description="ABC transporter" evidence="6">
    <location>
        <begin position="8"/>
        <end position="249"/>
    </location>
</feature>
<organism evidence="7 8">
    <name type="scientific">Lysinibacillus louembei</name>
    <dbReference type="NCBI Taxonomy" id="1470088"/>
    <lineage>
        <taxon>Bacteria</taxon>
        <taxon>Bacillati</taxon>
        <taxon>Bacillota</taxon>
        <taxon>Bacilli</taxon>
        <taxon>Bacillales</taxon>
        <taxon>Bacillaceae</taxon>
        <taxon>Lysinibacillus</taxon>
    </lineage>
</organism>
<dbReference type="CDD" id="cd10147">
    <property type="entry name" value="Wzt_C-like"/>
    <property type="match status" value="1"/>
</dbReference>
<dbReference type="Proteomes" id="UP001322664">
    <property type="component" value="Chromosome"/>
</dbReference>
<dbReference type="SMART" id="SM00382">
    <property type="entry name" value="AAA"/>
    <property type="match status" value="1"/>
</dbReference>
<keyword evidence="4 7" id="KW-0067">ATP-binding</keyword>
<dbReference type="PANTHER" id="PTHR46743">
    <property type="entry name" value="TEICHOIC ACIDS EXPORT ATP-BINDING PROTEIN TAGH"/>
    <property type="match status" value="1"/>
</dbReference>
<dbReference type="InterPro" id="IPR050683">
    <property type="entry name" value="Bact_Polysacc_Export_ATP-bd"/>
</dbReference>
<comment type="similarity">
    <text evidence="1">Belongs to the ABC transporter superfamily.</text>
</comment>
<dbReference type="Gene3D" id="2.70.50.60">
    <property type="entry name" value="abc- transporter (atp binding component) like domain"/>
    <property type="match status" value="1"/>
</dbReference>
<evidence type="ECO:0000256" key="3">
    <source>
        <dbReference type="ARBA" id="ARBA00022741"/>
    </source>
</evidence>